<dbReference type="EMBL" id="LR796175">
    <property type="protein sequence ID" value="CAB4123993.1"/>
    <property type="molecule type" value="Genomic_DNA"/>
</dbReference>
<name>A0A6J5KSG1_9CAUD</name>
<gene>
    <name evidence="2" type="ORF">UFOVP45_88</name>
</gene>
<feature type="region of interest" description="Disordered" evidence="1">
    <location>
        <begin position="32"/>
        <end position="76"/>
    </location>
</feature>
<proteinExistence type="predicted"/>
<sequence length="113" mass="11938">MLNPVQFFGQMKQRKAAVVGLKTAAQSNGYNNAWHNNAGTTESPHSDPFVTKGPFSAPSSSEHLQEATSNAKKAGISDKKISKTVSKAKNIGASYGQEHSAFGAAGKNPFRGM</sequence>
<feature type="compositionally biased region" description="Polar residues" evidence="1">
    <location>
        <begin position="57"/>
        <end position="71"/>
    </location>
</feature>
<reference evidence="2" key="1">
    <citation type="submission" date="2020-04" db="EMBL/GenBank/DDBJ databases">
        <authorList>
            <person name="Chiriac C."/>
            <person name="Salcher M."/>
            <person name="Ghai R."/>
            <person name="Kavagutti S V."/>
        </authorList>
    </citation>
    <scope>NUCLEOTIDE SEQUENCE</scope>
</reference>
<evidence type="ECO:0000256" key="1">
    <source>
        <dbReference type="SAM" id="MobiDB-lite"/>
    </source>
</evidence>
<accession>A0A6J5KSG1</accession>
<feature type="compositionally biased region" description="Polar residues" evidence="1">
    <location>
        <begin position="32"/>
        <end position="43"/>
    </location>
</feature>
<protein>
    <submittedName>
        <fullName evidence="2">Uncharacterized protein</fullName>
    </submittedName>
</protein>
<organism evidence="2">
    <name type="scientific">uncultured Caudovirales phage</name>
    <dbReference type="NCBI Taxonomy" id="2100421"/>
    <lineage>
        <taxon>Viruses</taxon>
        <taxon>Duplodnaviria</taxon>
        <taxon>Heunggongvirae</taxon>
        <taxon>Uroviricota</taxon>
        <taxon>Caudoviricetes</taxon>
        <taxon>Peduoviridae</taxon>
        <taxon>Maltschvirus</taxon>
        <taxon>Maltschvirus maltsch</taxon>
    </lineage>
</organism>
<evidence type="ECO:0000313" key="2">
    <source>
        <dbReference type="EMBL" id="CAB4123993.1"/>
    </source>
</evidence>